<gene>
    <name evidence="5" type="ORF">LCGC14_2136900</name>
</gene>
<dbReference type="InterPro" id="IPR025931">
    <property type="entry name" value="TaqI_C"/>
</dbReference>
<evidence type="ECO:0000259" key="4">
    <source>
        <dbReference type="Pfam" id="PF12950"/>
    </source>
</evidence>
<feature type="non-terminal residue" evidence="5">
    <location>
        <position position="1"/>
    </location>
</feature>
<dbReference type="EMBL" id="LAZR01026928">
    <property type="protein sequence ID" value="KKL67247.1"/>
    <property type="molecule type" value="Genomic_DNA"/>
</dbReference>
<keyword evidence="1" id="KW-0489">Methyltransferase</keyword>
<evidence type="ECO:0000313" key="5">
    <source>
        <dbReference type="EMBL" id="KKL67247.1"/>
    </source>
</evidence>
<dbReference type="PANTHER" id="PTHR33841">
    <property type="entry name" value="DNA METHYLTRANSFERASE YEEA-RELATED"/>
    <property type="match status" value="1"/>
</dbReference>
<accession>A0A0F9GVX5</accession>
<evidence type="ECO:0000256" key="1">
    <source>
        <dbReference type="ARBA" id="ARBA00022603"/>
    </source>
</evidence>
<dbReference type="AlphaFoldDB" id="A0A0F9GVX5"/>
<sequence length="237" mass="28298">LSPSKFLNILHKCNENPETKILDDITEEIYEGVASGNDDVFYFTEEEIDMLKLERNLLFPIIMGKEIKRWQFQDETKYVILYPYDLATTDLVDIKTIKNKYPKIHNYLQSRKQDLSGRDYFDETGKEWYELWRPREAHLFTSHQIICPYVSNHNNFCIAPRNYIFNTTVYGIVSHDYDVYYLLAVLNSKLLEFLLKLISVKQRGGYFRYATDFLKNLPIHIKPKNFKTKLRFLTHQI</sequence>
<evidence type="ECO:0000256" key="2">
    <source>
        <dbReference type="ARBA" id="ARBA00022679"/>
    </source>
</evidence>
<keyword evidence="2" id="KW-0808">Transferase</keyword>
<keyword evidence="3" id="KW-0949">S-adenosyl-L-methionine</keyword>
<name>A0A0F9GVX5_9ZZZZ</name>
<dbReference type="InterPro" id="IPR050953">
    <property type="entry name" value="N4_N6_ade-DNA_methylase"/>
</dbReference>
<feature type="domain" description="TaqI-like C-terminal specificity" evidence="4">
    <location>
        <begin position="60"/>
        <end position="219"/>
    </location>
</feature>
<evidence type="ECO:0000256" key="3">
    <source>
        <dbReference type="ARBA" id="ARBA00022691"/>
    </source>
</evidence>
<protein>
    <recommendedName>
        <fullName evidence="4">TaqI-like C-terminal specificity domain-containing protein</fullName>
    </recommendedName>
</protein>
<dbReference type="PANTHER" id="PTHR33841:SF5">
    <property type="entry name" value="DNA METHYLASE (MODIFICATION METHYLASE) (METHYLTRANSFERASE)-RELATED"/>
    <property type="match status" value="1"/>
</dbReference>
<proteinExistence type="predicted"/>
<dbReference type="SUPFAM" id="SSF116734">
    <property type="entry name" value="DNA methylase specificity domain"/>
    <property type="match status" value="1"/>
</dbReference>
<organism evidence="5">
    <name type="scientific">marine sediment metagenome</name>
    <dbReference type="NCBI Taxonomy" id="412755"/>
    <lineage>
        <taxon>unclassified sequences</taxon>
        <taxon>metagenomes</taxon>
        <taxon>ecological metagenomes</taxon>
    </lineage>
</organism>
<dbReference type="Pfam" id="PF12950">
    <property type="entry name" value="TaqI_C"/>
    <property type="match status" value="1"/>
</dbReference>
<reference evidence="5" key="1">
    <citation type="journal article" date="2015" name="Nature">
        <title>Complex archaea that bridge the gap between prokaryotes and eukaryotes.</title>
        <authorList>
            <person name="Spang A."/>
            <person name="Saw J.H."/>
            <person name="Jorgensen S.L."/>
            <person name="Zaremba-Niedzwiedzka K."/>
            <person name="Martijn J."/>
            <person name="Lind A.E."/>
            <person name="van Eijk R."/>
            <person name="Schleper C."/>
            <person name="Guy L."/>
            <person name="Ettema T.J."/>
        </authorList>
    </citation>
    <scope>NUCLEOTIDE SEQUENCE</scope>
</reference>
<comment type="caution">
    <text evidence="5">The sequence shown here is derived from an EMBL/GenBank/DDBJ whole genome shotgun (WGS) entry which is preliminary data.</text>
</comment>
<dbReference type="GO" id="GO:0032259">
    <property type="term" value="P:methylation"/>
    <property type="evidence" value="ECO:0007669"/>
    <property type="project" value="UniProtKB-KW"/>
</dbReference>
<dbReference type="GO" id="GO:0008168">
    <property type="term" value="F:methyltransferase activity"/>
    <property type="evidence" value="ECO:0007669"/>
    <property type="project" value="UniProtKB-KW"/>
</dbReference>